<dbReference type="PANTHER" id="PTHR35010:SF2">
    <property type="entry name" value="BLL4672 PROTEIN"/>
    <property type="match status" value="1"/>
</dbReference>
<dbReference type="Pfam" id="PF17765">
    <property type="entry name" value="MLTR_LBD"/>
    <property type="match status" value="1"/>
</dbReference>
<gene>
    <name evidence="3" type="ORF">QF035_010929</name>
</gene>
<feature type="compositionally biased region" description="Low complexity" evidence="1">
    <location>
        <begin position="15"/>
        <end position="27"/>
    </location>
</feature>
<dbReference type="PROSITE" id="PS50943">
    <property type="entry name" value="HTH_CROC1"/>
    <property type="match status" value="1"/>
</dbReference>
<protein>
    <submittedName>
        <fullName evidence="3">Transcriptional regulator with XRE-family HTH domain</fullName>
    </submittedName>
</protein>
<evidence type="ECO:0000313" key="3">
    <source>
        <dbReference type="EMBL" id="MDQ1033347.1"/>
    </source>
</evidence>
<dbReference type="Gene3D" id="1.10.260.40">
    <property type="entry name" value="lambda repressor-like DNA-binding domains"/>
    <property type="match status" value="1"/>
</dbReference>
<comment type="caution">
    <text evidence="3">The sequence shown here is derived from an EMBL/GenBank/DDBJ whole genome shotgun (WGS) entry which is preliminary data.</text>
</comment>
<dbReference type="InterPro" id="IPR001387">
    <property type="entry name" value="Cro/C1-type_HTH"/>
</dbReference>
<reference evidence="3 4" key="1">
    <citation type="submission" date="2023-07" db="EMBL/GenBank/DDBJ databases">
        <title>Comparative genomics of wheat-associated soil bacteria to identify genetic determinants of phenazine resistance.</title>
        <authorList>
            <person name="Mouncey N."/>
        </authorList>
    </citation>
    <scope>NUCLEOTIDE SEQUENCE [LARGE SCALE GENOMIC DNA]</scope>
    <source>
        <strain evidence="3 4">V2I4</strain>
    </source>
</reference>
<proteinExistence type="predicted"/>
<sequence length="369" mass="40179">MRSRASVLRAASTTAAPSEAKSRAAAAPMPRLAPVMNRTLPVSRPMDALSVVCVLFVMTPASGRLPAGYRHRLYQDPPPGGAHTCRMDKQELSAFLRSRRERLRPQDVGLPTGPRRRTPGLRREEVAVLAHISTEYYIRLEQGRAPRPSGDVLAAIAGALRLTDAESDHLHVLAGTAPNRTGLHRRDVRPSILALLERLPQTAGFVMSAACEVLAWNDLAAALMEDFAPLTPKDRNLARRAFPGPQSADTTLYGISDAADFRLSVVMQLHTTLARYPTDPAVTGLVDELRDTSPDFARLWERHDVQAAPMLTKTFRHPAVGEVTVDCDTLTLTDRDQHLVLFTAPPGSPGAEALALLNVLGAQASHYPR</sequence>
<dbReference type="Pfam" id="PF13560">
    <property type="entry name" value="HTH_31"/>
    <property type="match status" value="1"/>
</dbReference>
<dbReference type="CDD" id="cd00093">
    <property type="entry name" value="HTH_XRE"/>
    <property type="match status" value="1"/>
</dbReference>
<dbReference type="PANTHER" id="PTHR35010">
    <property type="entry name" value="BLL4672 PROTEIN-RELATED"/>
    <property type="match status" value="1"/>
</dbReference>
<dbReference type="Proteomes" id="UP001230328">
    <property type="component" value="Unassembled WGS sequence"/>
</dbReference>
<organism evidence="3 4">
    <name type="scientific">Streptomyces umbrinus</name>
    <dbReference type="NCBI Taxonomy" id="67370"/>
    <lineage>
        <taxon>Bacteria</taxon>
        <taxon>Bacillati</taxon>
        <taxon>Actinomycetota</taxon>
        <taxon>Actinomycetes</taxon>
        <taxon>Kitasatosporales</taxon>
        <taxon>Streptomycetaceae</taxon>
        <taxon>Streptomyces</taxon>
        <taxon>Streptomyces phaeochromogenes group</taxon>
    </lineage>
</organism>
<dbReference type="SMART" id="SM00530">
    <property type="entry name" value="HTH_XRE"/>
    <property type="match status" value="1"/>
</dbReference>
<feature type="region of interest" description="Disordered" evidence="1">
    <location>
        <begin position="1"/>
        <end position="27"/>
    </location>
</feature>
<evidence type="ECO:0000256" key="1">
    <source>
        <dbReference type="SAM" id="MobiDB-lite"/>
    </source>
</evidence>
<feature type="domain" description="HTH cro/C1-type" evidence="2">
    <location>
        <begin position="120"/>
        <end position="167"/>
    </location>
</feature>
<dbReference type="SUPFAM" id="SSF47413">
    <property type="entry name" value="lambda repressor-like DNA-binding domains"/>
    <property type="match status" value="1"/>
</dbReference>
<keyword evidence="4" id="KW-1185">Reference proteome</keyword>
<dbReference type="EMBL" id="JAUSZI010000002">
    <property type="protein sequence ID" value="MDQ1033347.1"/>
    <property type="molecule type" value="Genomic_DNA"/>
</dbReference>
<evidence type="ECO:0000313" key="4">
    <source>
        <dbReference type="Proteomes" id="UP001230328"/>
    </source>
</evidence>
<accession>A0ABU0TC17</accession>
<dbReference type="InterPro" id="IPR010982">
    <property type="entry name" value="Lambda_DNA-bd_dom_sf"/>
</dbReference>
<dbReference type="Gene3D" id="3.30.450.180">
    <property type="match status" value="1"/>
</dbReference>
<evidence type="ECO:0000259" key="2">
    <source>
        <dbReference type="PROSITE" id="PS50943"/>
    </source>
</evidence>
<name>A0ABU0TC17_9ACTN</name>
<dbReference type="InterPro" id="IPR041413">
    <property type="entry name" value="MLTR_LBD"/>
</dbReference>